<keyword evidence="3" id="KW-1185">Reference proteome</keyword>
<dbReference type="Proteomes" id="UP000887159">
    <property type="component" value="Unassembled WGS sequence"/>
</dbReference>
<accession>A0A8X7BDD2</accession>
<protein>
    <submittedName>
        <fullName evidence="2">Uncharacterized protein</fullName>
    </submittedName>
</protein>
<feature type="region of interest" description="Disordered" evidence="1">
    <location>
        <begin position="54"/>
        <end position="75"/>
    </location>
</feature>
<evidence type="ECO:0000313" key="3">
    <source>
        <dbReference type="Proteomes" id="UP000887159"/>
    </source>
</evidence>
<proteinExistence type="predicted"/>
<sequence length="75" mass="8664">MRSNSPKKRLLYWKTNSEGLPDLAHLLIWRGNTWCDKCPIRQINLTYLLTYSRESSSPKGFRAASDPPRSILLSN</sequence>
<evidence type="ECO:0000256" key="1">
    <source>
        <dbReference type="SAM" id="MobiDB-lite"/>
    </source>
</evidence>
<name>A0A8X7BDD2_TRICX</name>
<organism evidence="2 3">
    <name type="scientific">Trichonephila clavipes</name>
    <name type="common">Golden silk orbweaver</name>
    <name type="synonym">Nephila clavipes</name>
    <dbReference type="NCBI Taxonomy" id="2585209"/>
    <lineage>
        <taxon>Eukaryota</taxon>
        <taxon>Metazoa</taxon>
        <taxon>Ecdysozoa</taxon>
        <taxon>Arthropoda</taxon>
        <taxon>Chelicerata</taxon>
        <taxon>Arachnida</taxon>
        <taxon>Araneae</taxon>
        <taxon>Araneomorphae</taxon>
        <taxon>Entelegynae</taxon>
        <taxon>Araneoidea</taxon>
        <taxon>Nephilidae</taxon>
        <taxon>Trichonephila</taxon>
    </lineage>
</organism>
<dbReference type="AlphaFoldDB" id="A0A8X7BDD2"/>
<gene>
    <name evidence="2" type="ORF">TNCV_241871</name>
</gene>
<comment type="caution">
    <text evidence="2">The sequence shown here is derived from an EMBL/GenBank/DDBJ whole genome shotgun (WGS) entry which is preliminary data.</text>
</comment>
<reference evidence="2" key="1">
    <citation type="submission" date="2020-08" db="EMBL/GenBank/DDBJ databases">
        <title>Multicomponent nature underlies the extraordinary mechanical properties of spider dragline silk.</title>
        <authorList>
            <person name="Kono N."/>
            <person name="Nakamura H."/>
            <person name="Mori M."/>
            <person name="Yoshida Y."/>
            <person name="Ohtoshi R."/>
            <person name="Malay A.D."/>
            <person name="Moran D.A.P."/>
            <person name="Tomita M."/>
            <person name="Numata K."/>
            <person name="Arakawa K."/>
        </authorList>
    </citation>
    <scope>NUCLEOTIDE SEQUENCE</scope>
</reference>
<evidence type="ECO:0000313" key="2">
    <source>
        <dbReference type="EMBL" id="GFY27721.1"/>
    </source>
</evidence>
<dbReference type="EMBL" id="BMAU01021381">
    <property type="protein sequence ID" value="GFY27721.1"/>
    <property type="molecule type" value="Genomic_DNA"/>
</dbReference>